<reference evidence="3" key="1">
    <citation type="submission" date="2023-07" db="EMBL/GenBank/DDBJ databases">
        <authorList>
            <consortium name="AG Swart"/>
            <person name="Singh M."/>
            <person name="Singh A."/>
            <person name="Seah K."/>
            <person name="Emmerich C."/>
        </authorList>
    </citation>
    <scope>NUCLEOTIDE SEQUENCE</scope>
    <source>
        <strain evidence="3">DP1</strain>
    </source>
</reference>
<proteinExistence type="predicted"/>
<dbReference type="Proteomes" id="UP001295684">
    <property type="component" value="Unassembled WGS sequence"/>
</dbReference>
<dbReference type="EMBL" id="CAMPGE010021203">
    <property type="protein sequence ID" value="CAI2379362.1"/>
    <property type="molecule type" value="Genomic_DNA"/>
</dbReference>
<feature type="region of interest" description="Disordered" evidence="1">
    <location>
        <begin position="1"/>
        <end position="28"/>
    </location>
</feature>
<organism evidence="3 4">
    <name type="scientific">Euplotes crassus</name>
    <dbReference type="NCBI Taxonomy" id="5936"/>
    <lineage>
        <taxon>Eukaryota</taxon>
        <taxon>Sar</taxon>
        <taxon>Alveolata</taxon>
        <taxon>Ciliophora</taxon>
        <taxon>Intramacronucleata</taxon>
        <taxon>Spirotrichea</taxon>
        <taxon>Hypotrichia</taxon>
        <taxon>Euplotida</taxon>
        <taxon>Euplotidae</taxon>
        <taxon>Moneuplotes</taxon>
    </lineage>
</organism>
<dbReference type="PROSITE" id="PS50222">
    <property type="entry name" value="EF_HAND_2"/>
    <property type="match status" value="1"/>
</dbReference>
<evidence type="ECO:0000313" key="3">
    <source>
        <dbReference type="EMBL" id="CAI2379362.1"/>
    </source>
</evidence>
<evidence type="ECO:0000259" key="2">
    <source>
        <dbReference type="PROSITE" id="PS50222"/>
    </source>
</evidence>
<dbReference type="InterPro" id="IPR002048">
    <property type="entry name" value="EF_hand_dom"/>
</dbReference>
<gene>
    <name evidence="3" type="ORF">ECRASSUSDP1_LOCUS20772</name>
</gene>
<comment type="caution">
    <text evidence="3">The sequence shown here is derived from an EMBL/GenBank/DDBJ whole genome shotgun (WGS) entry which is preliminary data.</text>
</comment>
<feature type="compositionally biased region" description="Basic residues" evidence="1">
    <location>
        <begin position="1"/>
        <end position="12"/>
    </location>
</feature>
<protein>
    <recommendedName>
        <fullName evidence="2">EF-hand domain-containing protein</fullName>
    </recommendedName>
</protein>
<dbReference type="AlphaFoldDB" id="A0AAD1XUR6"/>
<keyword evidence="4" id="KW-1185">Reference proteome</keyword>
<evidence type="ECO:0000256" key="1">
    <source>
        <dbReference type="SAM" id="MobiDB-lite"/>
    </source>
</evidence>
<name>A0AAD1XUR6_EUPCR</name>
<evidence type="ECO:0000313" key="4">
    <source>
        <dbReference type="Proteomes" id="UP001295684"/>
    </source>
</evidence>
<sequence>MISKGQRRKSRRGNLTNYEPPADVDSDRPMTTEVLVPKADIDFLKQSFKHYDKDKKGFIKDFELQIFFPSIGIHLEEEKAEEVLKRLGTGDSKKIDERALVRALHILKEMEMEEPDEQQDEYLDAFVALGGLPNKEGRIEAKLLIEIIKDDFELTINMNDYLNSVESSDTLDFYQFCVLLDASTSGNPSRFSSMLANRGFSVLQGSLFEFERDMP</sequence>
<feature type="domain" description="EF-hand" evidence="2">
    <location>
        <begin position="39"/>
        <end position="74"/>
    </location>
</feature>
<dbReference type="SUPFAM" id="SSF47473">
    <property type="entry name" value="EF-hand"/>
    <property type="match status" value="1"/>
</dbReference>
<accession>A0AAD1XUR6</accession>
<dbReference type="Gene3D" id="1.10.238.10">
    <property type="entry name" value="EF-hand"/>
    <property type="match status" value="1"/>
</dbReference>
<dbReference type="GO" id="GO:0005509">
    <property type="term" value="F:calcium ion binding"/>
    <property type="evidence" value="ECO:0007669"/>
    <property type="project" value="InterPro"/>
</dbReference>
<dbReference type="InterPro" id="IPR011992">
    <property type="entry name" value="EF-hand-dom_pair"/>
</dbReference>